<feature type="transmembrane region" description="Helical" evidence="13">
    <location>
        <begin position="154"/>
        <end position="172"/>
    </location>
</feature>
<dbReference type="GO" id="GO:0046872">
    <property type="term" value="F:metal ion binding"/>
    <property type="evidence" value="ECO:0007669"/>
    <property type="project" value="UniProtKB-KW"/>
</dbReference>
<keyword evidence="12" id="KW-1208">Phospholipid metabolism</keyword>
<comment type="cofactor">
    <cofactor evidence="1">
        <name>Mg(2+)</name>
        <dbReference type="ChEBI" id="CHEBI:18420"/>
    </cofactor>
</comment>
<keyword evidence="13" id="KW-0472">Membrane</keyword>
<evidence type="ECO:0000259" key="14">
    <source>
        <dbReference type="PROSITE" id="PS50146"/>
    </source>
</evidence>
<evidence type="ECO:0000256" key="13">
    <source>
        <dbReference type="SAM" id="Phobius"/>
    </source>
</evidence>
<gene>
    <name evidence="15" type="ORF">SAMN05192585_11435</name>
</gene>
<dbReference type="InterPro" id="IPR045540">
    <property type="entry name" value="YegS/DAGK_C"/>
</dbReference>
<dbReference type="PROSITE" id="PS50146">
    <property type="entry name" value="DAGK"/>
    <property type="match status" value="1"/>
</dbReference>
<evidence type="ECO:0000256" key="3">
    <source>
        <dbReference type="ARBA" id="ARBA00022516"/>
    </source>
</evidence>
<dbReference type="InterPro" id="IPR017438">
    <property type="entry name" value="ATP-NAD_kinase_N"/>
</dbReference>
<keyword evidence="9" id="KW-0460">Magnesium</keyword>
<dbReference type="Proteomes" id="UP000199182">
    <property type="component" value="Unassembled WGS sequence"/>
</dbReference>
<evidence type="ECO:0000256" key="11">
    <source>
        <dbReference type="ARBA" id="ARBA00023209"/>
    </source>
</evidence>
<evidence type="ECO:0000256" key="5">
    <source>
        <dbReference type="ARBA" id="ARBA00022723"/>
    </source>
</evidence>
<keyword evidence="16" id="KW-1185">Reference proteome</keyword>
<dbReference type="Gene3D" id="3.40.50.10330">
    <property type="entry name" value="Probable inorganic polyphosphate/atp-NAD kinase, domain 1"/>
    <property type="match status" value="1"/>
</dbReference>
<evidence type="ECO:0000256" key="6">
    <source>
        <dbReference type="ARBA" id="ARBA00022741"/>
    </source>
</evidence>
<dbReference type="STRING" id="258515.SAMN05192585_11435"/>
<dbReference type="AlphaFoldDB" id="A0A1G9ZS45"/>
<feature type="domain" description="DAGKc" evidence="14">
    <location>
        <begin position="1"/>
        <end position="129"/>
    </location>
</feature>
<evidence type="ECO:0000256" key="7">
    <source>
        <dbReference type="ARBA" id="ARBA00022777"/>
    </source>
</evidence>
<dbReference type="InterPro" id="IPR016064">
    <property type="entry name" value="NAD/diacylglycerol_kinase_sf"/>
</dbReference>
<evidence type="ECO:0000313" key="15">
    <source>
        <dbReference type="EMBL" id="SDN24432.1"/>
    </source>
</evidence>
<dbReference type="Pfam" id="PF19279">
    <property type="entry name" value="YegS_C"/>
    <property type="match status" value="1"/>
</dbReference>
<sequence length="320" mass="34190">MRHIFIINPVAGKGKHVTALIETIHTVCKEKGADYGIYITKAVGDAAEFVKSTCEAGGETRFYACGGDGTLSEVVAGAYGYSNAQVAVVPCGTGNDFVRSFAGVPFHDIAAQLAGDVHHLDLIKTNHGICTNLCSIGFDSAVCMNMVRYKKMPLVTGSMAYIMAIIQCFFFQRLGNTLTLTIDGETLPTEDFAIGVCGNGMCYGGGFYAAPRASLEDGLLEIVMVRKINRARFLKLIGTYKNGKHLDDKNFSDVVFYTRARSLHISSAQDAVVNYDGECEVTREMSAEVLPGAIAFSLPLAHVKGAQPKLAGSASAKGIC</sequence>
<proteinExistence type="inferred from homology"/>
<comment type="similarity">
    <text evidence="2">Belongs to the diacylglycerol/lipid kinase family.</text>
</comment>
<evidence type="ECO:0000256" key="4">
    <source>
        <dbReference type="ARBA" id="ARBA00022679"/>
    </source>
</evidence>
<evidence type="ECO:0000256" key="9">
    <source>
        <dbReference type="ARBA" id="ARBA00022842"/>
    </source>
</evidence>
<dbReference type="PANTHER" id="PTHR12358">
    <property type="entry name" value="SPHINGOSINE KINASE"/>
    <property type="match status" value="1"/>
</dbReference>
<dbReference type="EMBL" id="FNID01000014">
    <property type="protein sequence ID" value="SDN24432.1"/>
    <property type="molecule type" value="Genomic_DNA"/>
</dbReference>
<keyword evidence="13" id="KW-0812">Transmembrane</keyword>
<keyword evidence="11" id="KW-0594">Phospholipid biosynthesis</keyword>
<keyword evidence="5" id="KW-0479">Metal-binding</keyword>
<keyword evidence="6" id="KW-0547">Nucleotide-binding</keyword>
<evidence type="ECO:0000256" key="2">
    <source>
        <dbReference type="ARBA" id="ARBA00005983"/>
    </source>
</evidence>
<keyword evidence="10" id="KW-0443">Lipid metabolism</keyword>
<keyword evidence="13" id="KW-1133">Transmembrane helix</keyword>
<name>A0A1G9ZS45_9FIRM</name>
<dbReference type="GO" id="GO:0005886">
    <property type="term" value="C:plasma membrane"/>
    <property type="evidence" value="ECO:0007669"/>
    <property type="project" value="TreeGrafter"/>
</dbReference>
<dbReference type="InterPro" id="IPR005218">
    <property type="entry name" value="Diacylglycerol/lipid_kinase"/>
</dbReference>
<evidence type="ECO:0000256" key="8">
    <source>
        <dbReference type="ARBA" id="ARBA00022840"/>
    </source>
</evidence>
<keyword evidence="4" id="KW-0808">Transferase</keyword>
<dbReference type="GO" id="GO:0005524">
    <property type="term" value="F:ATP binding"/>
    <property type="evidence" value="ECO:0007669"/>
    <property type="project" value="UniProtKB-KW"/>
</dbReference>
<evidence type="ECO:0000313" key="16">
    <source>
        <dbReference type="Proteomes" id="UP000199182"/>
    </source>
</evidence>
<dbReference type="GO" id="GO:0016301">
    <property type="term" value="F:kinase activity"/>
    <property type="evidence" value="ECO:0007669"/>
    <property type="project" value="UniProtKB-KW"/>
</dbReference>
<dbReference type="NCBIfam" id="TIGR00147">
    <property type="entry name" value="YegS/Rv2252/BmrU family lipid kinase"/>
    <property type="match status" value="1"/>
</dbReference>
<evidence type="ECO:0000256" key="12">
    <source>
        <dbReference type="ARBA" id="ARBA00023264"/>
    </source>
</evidence>
<accession>A0A1G9ZS45</accession>
<evidence type="ECO:0000256" key="1">
    <source>
        <dbReference type="ARBA" id="ARBA00001946"/>
    </source>
</evidence>
<dbReference type="Pfam" id="PF00781">
    <property type="entry name" value="DAGK_cat"/>
    <property type="match status" value="1"/>
</dbReference>
<keyword evidence="3" id="KW-0444">Lipid biosynthesis</keyword>
<dbReference type="Gene3D" id="2.60.200.40">
    <property type="match status" value="1"/>
</dbReference>
<evidence type="ECO:0000256" key="10">
    <source>
        <dbReference type="ARBA" id="ARBA00023098"/>
    </source>
</evidence>
<dbReference type="InterPro" id="IPR050187">
    <property type="entry name" value="Lipid_Phosphate_FormReg"/>
</dbReference>
<dbReference type="OrthoDB" id="9786026at2"/>
<dbReference type="GO" id="GO:0008654">
    <property type="term" value="P:phospholipid biosynthetic process"/>
    <property type="evidence" value="ECO:0007669"/>
    <property type="project" value="UniProtKB-KW"/>
</dbReference>
<organism evidence="15 16">
    <name type="scientific">Acetanaerobacterium elongatum</name>
    <dbReference type="NCBI Taxonomy" id="258515"/>
    <lineage>
        <taxon>Bacteria</taxon>
        <taxon>Bacillati</taxon>
        <taxon>Bacillota</taxon>
        <taxon>Clostridia</taxon>
        <taxon>Eubacteriales</taxon>
        <taxon>Oscillospiraceae</taxon>
        <taxon>Acetanaerobacterium</taxon>
    </lineage>
</organism>
<reference evidence="15 16" key="1">
    <citation type="submission" date="2016-10" db="EMBL/GenBank/DDBJ databases">
        <authorList>
            <person name="de Groot N.N."/>
        </authorList>
    </citation>
    <scope>NUCLEOTIDE SEQUENCE [LARGE SCALE GENOMIC DNA]</scope>
    <source>
        <strain evidence="15 16">CGMCC 1.5012</strain>
    </source>
</reference>
<dbReference type="InterPro" id="IPR001206">
    <property type="entry name" value="Diacylglycerol_kinase_cat_dom"/>
</dbReference>
<dbReference type="RefSeq" id="WP_092639815.1">
    <property type="nucleotide sequence ID" value="NZ_FNID01000014.1"/>
</dbReference>
<dbReference type="SMART" id="SM00046">
    <property type="entry name" value="DAGKc"/>
    <property type="match status" value="1"/>
</dbReference>
<dbReference type="PANTHER" id="PTHR12358:SF106">
    <property type="entry name" value="LIPID KINASE YEGS"/>
    <property type="match status" value="1"/>
</dbReference>
<keyword evidence="8" id="KW-0067">ATP-binding</keyword>
<keyword evidence="7 15" id="KW-0418">Kinase</keyword>
<dbReference type="SUPFAM" id="SSF111331">
    <property type="entry name" value="NAD kinase/diacylglycerol kinase-like"/>
    <property type="match status" value="1"/>
</dbReference>
<protein>
    <submittedName>
        <fullName evidence="15">Lipid kinase, YegS/Rv2252/BmrU family</fullName>
    </submittedName>
</protein>